<organism evidence="1 2">
    <name type="scientific">Apiospora saccharicola</name>
    <dbReference type="NCBI Taxonomy" id="335842"/>
    <lineage>
        <taxon>Eukaryota</taxon>
        <taxon>Fungi</taxon>
        <taxon>Dikarya</taxon>
        <taxon>Ascomycota</taxon>
        <taxon>Pezizomycotina</taxon>
        <taxon>Sordariomycetes</taxon>
        <taxon>Xylariomycetidae</taxon>
        <taxon>Amphisphaeriales</taxon>
        <taxon>Apiosporaceae</taxon>
        <taxon>Apiospora</taxon>
    </lineage>
</organism>
<reference evidence="1 2" key="1">
    <citation type="submission" date="2023-01" db="EMBL/GenBank/DDBJ databases">
        <title>Analysis of 21 Apiospora genomes using comparative genomics revels a genus with tremendous synthesis potential of carbohydrate active enzymes and secondary metabolites.</title>
        <authorList>
            <person name="Sorensen T."/>
        </authorList>
    </citation>
    <scope>NUCLEOTIDE SEQUENCE [LARGE SCALE GENOMIC DNA]</scope>
    <source>
        <strain evidence="1 2">CBS 83171</strain>
    </source>
</reference>
<protein>
    <submittedName>
        <fullName evidence="1">Uncharacterized protein</fullName>
    </submittedName>
</protein>
<accession>A0ABR1U165</accession>
<dbReference type="Proteomes" id="UP001446871">
    <property type="component" value="Unassembled WGS sequence"/>
</dbReference>
<evidence type="ECO:0000313" key="1">
    <source>
        <dbReference type="EMBL" id="KAK8052622.1"/>
    </source>
</evidence>
<dbReference type="EMBL" id="JAQQWM010000008">
    <property type="protein sequence ID" value="KAK8052622.1"/>
    <property type="molecule type" value="Genomic_DNA"/>
</dbReference>
<evidence type="ECO:0000313" key="2">
    <source>
        <dbReference type="Proteomes" id="UP001446871"/>
    </source>
</evidence>
<keyword evidence="2" id="KW-1185">Reference proteome</keyword>
<gene>
    <name evidence="1" type="ORF">PG996_011923</name>
</gene>
<name>A0ABR1U165_9PEZI</name>
<comment type="caution">
    <text evidence="1">The sequence shown here is derived from an EMBL/GenBank/DDBJ whole genome shotgun (WGS) entry which is preliminary data.</text>
</comment>
<sequence>MPRLSSYQRPSDPLLEDQVYGYNPLFDIFRANDLEALEEYLEKYPPDDETIYGGLSDVFKQAIACGNVDIYHRLVTYQEAQAAAGSDLL</sequence>
<proteinExistence type="predicted"/>